<feature type="region of interest" description="Disordered" evidence="1">
    <location>
        <begin position="430"/>
        <end position="469"/>
    </location>
</feature>
<dbReference type="EMBL" id="KB742801">
    <property type="protein sequence ID" value="EOB04286.1"/>
    <property type="molecule type" value="Genomic_DNA"/>
</dbReference>
<name>R0K2M3_ANAPL</name>
<dbReference type="AlphaFoldDB" id="R0K2M3"/>
<evidence type="ECO:0000313" key="3">
    <source>
        <dbReference type="Proteomes" id="UP000296049"/>
    </source>
</evidence>
<evidence type="ECO:0000256" key="1">
    <source>
        <dbReference type="SAM" id="MobiDB-lite"/>
    </source>
</evidence>
<reference evidence="3" key="1">
    <citation type="journal article" date="2013" name="Nat. Genet.">
        <title>The duck genome and transcriptome provide insight into an avian influenza virus reservoir species.</title>
        <authorList>
            <person name="Huang Y."/>
            <person name="Li Y."/>
            <person name="Burt D.W."/>
            <person name="Chen H."/>
            <person name="Zhang Y."/>
            <person name="Qian W."/>
            <person name="Kim H."/>
            <person name="Gan S."/>
            <person name="Zhao Y."/>
            <person name="Li J."/>
            <person name="Yi K."/>
            <person name="Feng H."/>
            <person name="Zhu P."/>
            <person name="Li B."/>
            <person name="Liu Q."/>
            <person name="Fairley S."/>
            <person name="Magor K.E."/>
            <person name="Du Z."/>
            <person name="Hu X."/>
            <person name="Goodman L."/>
            <person name="Tafer H."/>
            <person name="Vignal A."/>
            <person name="Lee T."/>
            <person name="Kim K.W."/>
            <person name="Sheng Z."/>
            <person name="An Y."/>
            <person name="Searle S."/>
            <person name="Herrero J."/>
            <person name="Groenen M.A."/>
            <person name="Crooijmans R.P."/>
            <person name="Faraut T."/>
            <person name="Cai Q."/>
            <person name="Webster R.G."/>
            <person name="Aldridge J.R."/>
            <person name="Warren W.C."/>
            <person name="Bartschat S."/>
            <person name="Kehr S."/>
            <person name="Marz M."/>
            <person name="Stadler P.F."/>
            <person name="Smith J."/>
            <person name="Kraus R.H."/>
            <person name="Zhao Y."/>
            <person name="Ren L."/>
            <person name="Fei J."/>
            <person name="Morisson M."/>
            <person name="Kaiser P."/>
            <person name="Griffin D.K."/>
            <person name="Rao M."/>
            <person name="Pitel F."/>
            <person name="Wang J."/>
            <person name="Li N."/>
        </authorList>
    </citation>
    <scope>NUCLEOTIDE SEQUENCE [LARGE SCALE GENOMIC DNA]</scope>
</reference>
<protein>
    <submittedName>
        <fullName evidence="2">Uncharacterized protein</fullName>
    </submittedName>
</protein>
<evidence type="ECO:0000313" key="2">
    <source>
        <dbReference type="EMBL" id="EOB04286.1"/>
    </source>
</evidence>
<gene>
    <name evidence="2" type="ORF">Anapl_04715</name>
</gene>
<feature type="region of interest" description="Disordered" evidence="1">
    <location>
        <begin position="1"/>
        <end position="22"/>
    </location>
</feature>
<organism evidence="2 3">
    <name type="scientific">Anas platyrhynchos</name>
    <name type="common">Mallard</name>
    <name type="synonym">Anas boschas</name>
    <dbReference type="NCBI Taxonomy" id="8839"/>
    <lineage>
        <taxon>Eukaryota</taxon>
        <taxon>Metazoa</taxon>
        <taxon>Chordata</taxon>
        <taxon>Craniata</taxon>
        <taxon>Vertebrata</taxon>
        <taxon>Euteleostomi</taxon>
        <taxon>Archelosauria</taxon>
        <taxon>Archosauria</taxon>
        <taxon>Dinosauria</taxon>
        <taxon>Saurischia</taxon>
        <taxon>Theropoda</taxon>
        <taxon>Coelurosauria</taxon>
        <taxon>Aves</taxon>
        <taxon>Neognathae</taxon>
        <taxon>Galloanserae</taxon>
        <taxon>Anseriformes</taxon>
        <taxon>Anatidae</taxon>
        <taxon>Anatinae</taxon>
        <taxon>Anas</taxon>
    </lineage>
</organism>
<accession>R0K2M3</accession>
<sequence length="493" mass="53911">MSAEERSVNDNTETMGSSCVTPQSQQVQIHLRGATPRKRAFAQMLSIFHMWLCKQGNDRPSELALAGRRSLMLKAVGGGKRVVEEPGEEVNGGARMVWDGEQHWFIKGSKDCVVASLACCKEHCLPPWGAVEPAASRAPAGKAKTVDTAIPLRSLWKSRCDIICSPYRQLQGLSRESDIQAVGQYLRVGHPSVESVQVHFHSASAKCSDCIAADDKQMDLGHRKNTRKLLEHGRTQQEFTKGKMHYAVKTSSSECPEFLLHVCVKLGSFLGKWSGRGMGLGQNEEGEEGNEGGKMITANISHKTAALHGDCSFQDFGFNAVMNLKKPFTSACGSAFVPRAWNSSQVALPAAPQELPCSIHNGKEQSPDVIMVFFPSAVKKNRTCVQQLWTRLRVKYADFLDMQGCGGISTATYKSRAVGNLKQIRTHSLKGAEQARGRECRPSGSCYGIHSPQERGGRNSDNSLPSYSKDRALTPHQLIRAVPEGFILASGLQ</sequence>
<keyword evidence="3" id="KW-1185">Reference proteome</keyword>
<feature type="compositionally biased region" description="Polar residues" evidence="1">
    <location>
        <begin position="9"/>
        <end position="22"/>
    </location>
</feature>
<proteinExistence type="predicted"/>
<dbReference type="Proteomes" id="UP000296049">
    <property type="component" value="Unassembled WGS sequence"/>
</dbReference>